<dbReference type="Gene3D" id="3.40.710.10">
    <property type="entry name" value="DD-peptidase/beta-lactamase superfamily"/>
    <property type="match status" value="1"/>
</dbReference>
<dbReference type="AlphaFoldDB" id="A0A3Q8CC08"/>
<gene>
    <name evidence="2" type="ORF">BSQ50_04995</name>
</gene>
<dbReference type="InterPro" id="IPR045155">
    <property type="entry name" value="Beta-lactam_cat"/>
</dbReference>
<sequence length="254" mass="28667">MELKDSISHILANYQGHAAILIKENSGQTLYALNTTELFRSASLIKLAIAAYLSKNLSTEDLQRTLTIREEQVVAGSGVIYHLKQRKWQLMDLLDLMLSVSDNTATNVLLDYLGIEKVDQWLQQNYPEITLQRPMMSLPLKGENTLTLQSIMQLWQNLLQQSTAASTVILSALRFQDNRGKLRAWEDSSAFLGKAYSKTGELAHEEHDIVHFCLGERAIDCGVLTHFAASTERMSAIKLQQEIGRVVMEWLTES</sequence>
<accession>A0A3Q8CC08</accession>
<dbReference type="KEGG" id="lng:BSQ50_04995"/>
<dbReference type="Proteomes" id="UP000324497">
    <property type="component" value="Chromosome"/>
</dbReference>
<dbReference type="SUPFAM" id="SSF56601">
    <property type="entry name" value="beta-lactamase/transpeptidase-like"/>
    <property type="match status" value="1"/>
</dbReference>
<dbReference type="Pfam" id="PF13354">
    <property type="entry name" value="Beta-lactamase2"/>
    <property type="match status" value="1"/>
</dbReference>
<dbReference type="PANTHER" id="PTHR35333">
    <property type="entry name" value="BETA-LACTAMASE"/>
    <property type="match status" value="1"/>
</dbReference>
<dbReference type="GO" id="GO:0030655">
    <property type="term" value="P:beta-lactam antibiotic catabolic process"/>
    <property type="evidence" value="ECO:0007669"/>
    <property type="project" value="InterPro"/>
</dbReference>
<name>A0A3Q8CC08_9LACO</name>
<evidence type="ECO:0000259" key="1">
    <source>
        <dbReference type="Pfam" id="PF13354"/>
    </source>
</evidence>
<dbReference type="InterPro" id="IPR012338">
    <property type="entry name" value="Beta-lactam/transpept-like"/>
</dbReference>
<dbReference type="GO" id="GO:0008800">
    <property type="term" value="F:beta-lactamase activity"/>
    <property type="evidence" value="ECO:0007669"/>
    <property type="project" value="InterPro"/>
</dbReference>
<dbReference type="InterPro" id="IPR000871">
    <property type="entry name" value="Beta-lactam_class-A"/>
</dbReference>
<dbReference type="RefSeq" id="WP_057886206.1">
    <property type="nucleotide sequence ID" value="NZ_CP018180.1"/>
</dbReference>
<dbReference type="PANTHER" id="PTHR35333:SF3">
    <property type="entry name" value="BETA-LACTAMASE-TYPE TRANSPEPTIDASE FOLD CONTAINING PROTEIN"/>
    <property type="match status" value="1"/>
</dbReference>
<evidence type="ECO:0000313" key="2">
    <source>
        <dbReference type="EMBL" id="AUJ31970.1"/>
    </source>
</evidence>
<evidence type="ECO:0000313" key="3">
    <source>
        <dbReference type="Proteomes" id="UP000324497"/>
    </source>
</evidence>
<protein>
    <recommendedName>
        <fullName evidence="1">Beta-lactamase class A catalytic domain-containing protein</fullName>
    </recommendedName>
</protein>
<proteinExistence type="predicted"/>
<feature type="domain" description="Beta-lactamase class A catalytic" evidence="1">
    <location>
        <begin position="25"/>
        <end position="209"/>
    </location>
</feature>
<organism evidence="2 3">
    <name type="scientific">Liquorilactobacillus nagelii</name>
    <dbReference type="NCBI Taxonomy" id="82688"/>
    <lineage>
        <taxon>Bacteria</taxon>
        <taxon>Bacillati</taxon>
        <taxon>Bacillota</taxon>
        <taxon>Bacilli</taxon>
        <taxon>Lactobacillales</taxon>
        <taxon>Lactobacillaceae</taxon>
        <taxon>Liquorilactobacillus</taxon>
    </lineage>
</organism>
<dbReference type="GeneID" id="78521712"/>
<reference evidence="2 3" key="1">
    <citation type="submission" date="2016-11" db="EMBL/GenBank/DDBJ databases">
        <title>Interaction between Lactobacillus species and yeast in water kefir.</title>
        <authorList>
            <person name="Behr J."/>
            <person name="Xu D."/>
            <person name="Vogel R.F."/>
        </authorList>
    </citation>
    <scope>NUCLEOTIDE SEQUENCE [LARGE SCALE GENOMIC DNA]</scope>
    <source>
        <strain evidence="2 3">TMW 1.1827</strain>
    </source>
</reference>
<dbReference type="GO" id="GO:0046677">
    <property type="term" value="P:response to antibiotic"/>
    <property type="evidence" value="ECO:0007669"/>
    <property type="project" value="InterPro"/>
</dbReference>
<keyword evidence="3" id="KW-1185">Reference proteome</keyword>
<dbReference type="EMBL" id="CP018180">
    <property type="protein sequence ID" value="AUJ31970.1"/>
    <property type="molecule type" value="Genomic_DNA"/>
</dbReference>